<comment type="caution">
    <text evidence="10">The sequence shown here is derived from an EMBL/GenBank/DDBJ whole genome shotgun (WGS) entry which is preliminary data.</text>
</comment>
<dbReference type="PANTHER" id="PTHR48041:SF139">
    <property type="entry name" value="PROTEIN SCARLET"/>
    <property type="match status" value="1"/>
</dbReference>
<keyword evidence="7 8" id="KW-0472">Membrane</keyword>
<evidence type="ECO:0000256" key="2">
    <source>
        <dbReference type="ARBA" id="ARBA00022448"/>
    </source>
</evidence>
<dbReference type="InterPro" id="IPR050352">
    <property type="entry name" value="ABCG_transporters"/>
</dbReference>
<evidence type="ECO:0000259" key="9">
    <source>
        <dbReference type="SMART" id="SM00382"/>
    </source>
</evidence>
<keyword evidence="3 8" id="KW-0812">Transmembrane</keyword>
<dbReference type="InterPro" id="IPR003593">
    <property type="entry name" value="AAA+_ATPase"/>
</dbReference>
<proteinExistence type="predicted"/>
<protein>
    <recommendedName>
        <fullName evidence="9">AAA+ ATPase domain-containing protein</fullName>
    </recommendedName>
</protein>
<evidence type="ECO:0000313" key="11">
    <source>
        <dbReference type="Proteomes" id="UP001642484"/>
    </source>
</evidence>
<evidence type="ECO:0000256" key="1">
    <source>
        <dbReference type="ARBA" id="ARBA00004141"/>
    </source>
</evidence>
<evidence type="ECO:0000256" key="3">
    <source>
        <dbReference type="ARBA" id="ARBA00022692"/>
    </source>
</evidence>
<dbReference type="SMART" id="SM00382">
    <property type="entry name" value="AAA"/>
    <property type="match status" value="1"/>
</dbReference>
<gene>
    <name evidence="10" type="ORF">CCMP2556_LOCUS2753</name>
</gene>
<dbReference type="EMBL" id="CAXAMN010001080">
    <property type="protein sequence ID" value="CAK8992170.1"/>
    <property type="molecule type" value="Genomic_DNA"/>
</dbReference>
<keyword evidence="11" id="KW-1185">Reference proteome</keyword>
<organism evidence="10 11">
    <name type="scientific">Durusdinium trenchii</name>
    <dbReference type="NCBI Taxonomy" id="1381693"/>
    <lineage>
        <taxon>Eukaryota</taxon>
        <taxon>Sar</taxon>
        <taxon>Alveolata</taxon>
        <taxon>Dinophyceae</taxon>
        <taxon>Suessiales</taxon>
        <taxon>Symbiodiniaceae</taxon>
        <taxon>Durusdinium</taxon>
    </lineage>
</organism>
<dbReference type="Pfam" id="PF00005">
    <property type="entry name" value="ABC_tran"/>
    <property type="match status" value="1"/>
</dbReference>
<sequence length="185" mass="20344">MTTPKSSKSEMPNSVRVDWNDVGLVATMKGVEDKHILRKVSGFAVPGELLAIMGPSGAGKTSLLNCLAVRTAPTSGELTFNATCPYSQSLKGRVAYVHQQEMLLESYTPREHLLFQSTLRMPRDVTKAQREQRVDASIKMCLTCNALRNLIAVASKLIAMASILLVTASNLIRRDGLQPERKRKC</sequence>
<evidence type="ECO:0000256" key="4">
    <source>
        <dbReference type="ARBA" id="ARBA00022741"/>
    </source>
</evidence>
<feature type="transmembrane region" description="Helical" evidence="8">
    <location>
        <begin position="150"/>
        <end position="172"/>
    </location>
</feature>
<evidence type="ECO:0000256" key="5">
    <source>
        <dbReference type="ARBA" id="ARBA00022840"/>
    </source>
</evidence>
<dbReference type="Gene3D" id="3.40.50.300">
    <property type="entry name" value="P-loop containing nucleotide triphosphate hydrolases"/>
    <property type="match status" value="1"/>
</dbReference>
<keyword evidence="5" id="KW-0067">ATP-binding</keyword>
<dbReference type="InterPro" id="IPR003439">
    <property type="entry name" value="ABC_transporter-like_ATP-bd"/>
</dbReference>
<dbReference type="PANTHER" id="PTHR48041">
    <property type="entry name" value="ABC TRANSPORTER G FAMILY MEMBER 28"/>
    <property type="match status" value="1"/>
</dbReference>
<accession>A0ABP0HPN0</accession>
<name>A0ABP0HPN0_9DINO</name>
<evidence type="ECO:0000313" key="10">
    <source>
        <dbReference type="EMBL" id="CAK8992170.1"/>
    </source>
</evidence>
<feature type="domain" description="AAA+ ATPase" evidence="9">
    <location>
        <begin position="46"/>
        <end position="164"/>
    </location>
</feature>
<keyword evidence="4" id="KW-0547">Nucleotide-binding</keyword>
<dbReference type="Proteomes" id="UP001642484">
    <property type="component" value="Unassembled WGS sequence"/>
</dbReference>
<reference evidence="10 11" key="1">
    <citation type="submission" date="2024-02" db="EMBL/GenBank/DDBJ databases">
        <authorList>
            <person name="Chen Y."/>
            <person name="Shah S."/>
            <person name="Dougan E. K."/>
            <person name="Thang M."/>
            <person name="Chan C."/>
        </authorList>
    </citation>
    <scope>NUCLEOTIDE SEQUENCE [LARGE SCALE GENOMIC DNA]</scope>
</reference>
<evidence type="ECO:0000256" key="6">
    <source>
        <dbReference type="ARBA" id="ARBA00022989"/>
    </source>
</evidence>
<evidence type="ECO:0000256" key="8">
    <source>
        <dbReference type="SAM" id="Phobius"/>
    </source>
</evidence>
<comment type="subcellular location">
    <subcellularLocation>
        <location evidence="1">Membrane</location>
        <topology evidence="1">Multi-pass membrane protein</topology>
    </subcellularLocation>
</comment>
<keyword evidence="6 8" id="KW-1133">Transmembrane helix</keyword>
<evidence type="ECO:0000256" key="7">
    <source>
        <dbReference type="ARBA" id="ARBA00023136"/>
    </source>
</evidence>
<keyword evidence="2" id="KW-0813">Transport</keyword>
<dbReference type="SUPFAM" id="SSF52540">
    <property type="entry name" value="P-loop containing nucleoside triphosphate hydrolases"/>
    <property type="match status" value="1"/>
</dbReference>
<dbReference type="InterPro" id="IPR027417">
    <property type="entry name" value="P-loop_NTPase"/>
</dbReference>